<dbReference type="FunFam" id="3.30.420.40:FF:000071">
    <property type="entry name" value="Molecular chaperone DnaK"/>
    <property type="match status" value="1"/>
</dbReference>
<evidence type="ECO:0000256" key="6">
    <source>
        <dbReference type="RuleBase" id="RU003322"/>
    </source>
</evidence>
<dbReference type="AlphaFoldDB" id="A0A7C8DNP4"/>
<keyword evidence="3 5" id="KW-0067">ATP-binding</keyword>
<name>A0A7C8DNP4_9ARCH</name>
<dbReference type="FunFam" id="3.90.640.10:FF:000003">
    <property type="entry name" value="Molecular chaperone DnaK"/>
    <property type="match status" value="1"/>
</dbReference>
<sequence length="617" mass="66746">MAKEIIIGIDLGTTNSEAAHLEGGRPTIIPSAEGSTFGGKMFPSVVAFTKDGERLVGDLAKRQAVLNPERTIMRIKRKMGTDERIKIGKKEYSPEEISAMILQKIKADAEAHLGQEISKAVITVPAYFNDNQRQATKDAGKIAGLEVERIINEPTAAALAYGLDLDREDEHKVAVLDLGGGTFDVTIMEMADGVFEVLSTSGDTLLGGTDMDDTIIDWLAENFKADNGVDLRQDPAAFQRLRDAGEKAKIELSSTVKATINLPYIWADSAGPKHLEVDMTRAKLQELVEPVLAKCDKPIKQAFKDAKLKPGEVDKVLLVGGPTRMPIVRERFEKIIGRKAESGIDPMQCVAMGAALQGGVIAGDVKDVLLLDVTPLTLGIETEGGVMTPLIERNTTIPTGKQNTFSTAADNQPSVEIHILQGERPMAGQNTTLGKFMLTGIPPAPRGVPQVEVKFDIDRNGILNVSAKDLGTGNEQKIEIKAKSNLTDEEIEARVKEAEAHAEDDKLLRELVETRNQGESLIYATEKSLKELGDKVDEETRKGIEEAKELLVEAIRGDGLDALKAASEAYMTASQAVGQQMYQQAAEEAAQQAPAGEGDAPAEDNVVDVDYEEIDEK</sequence>
<proteinExistence type="inferred from homology"/>
<evidence type="ECO:0000313" key="9">
    <source>
        <dbReference type="Proteomes" id="UP000589516"/>
    </source>
</evidence>
<feature type="region of interest" description="Disordered" evidence="7">
    <location>
        <begin position="582"/>
        <end position="617"/>
    </location>
</feature>
<evidence type="ECO:0000256" key="1">
    <source>
        <dbReference type="ARBA" id="ARBA00007381"/>
    </source>
</evidence>
<evidence type="ECO:0000256" key="2">
    <source>
        <dbReference type="ARBA" id="ARBA00022741"/>
    </source>
</evidence>
<dbReference type="SUPFAM" id="SSF100934">
    <property type="entry name" value="Heat shock protein 70kD (HSP70), C-terminal subdomain"/>
    <property type="match status" value="1"/>
</dbReference>
<dbReference type="FunFam" id="2.60.34.10:FF:000014">
    <property type="entry name" value="Chaperone protein DnaK HSP70"/>
    <property type="match status" value="1"/>
</dbReference>
<accession>A0A7C8DNP4</accession>
<dbReference type="PANTHER" id="PTHR19375">
    <property type="entry name" value="HEAT SHOCK PROTEIN 70KDA"/>
    <property type="match status" value="1"/>
</dbReference>
<dbReference type="CDD" id="cd10234">
    <property type="entry name" value="ASKHA_NBD_HSP70_DnaK-like"/>
    <property type="match status" value="1"/>
</dbReference>
<dbReference type="NCBIfam" id="NF001413">
    <property type="entry name" value="PRK00290.1"/>
    <property type="match status" value="1"/>
</dbReference>
<dbReference type="GO" id="GO:0140662">
    <property type="term" value="F:ATP-dependent protein folding chaperone"/>
    <property type="evidence" value="ECO:0007669"/>
    <property type="project" value="InterPro"/>
</dbReference>
<dbReference type="PROSITE" id="PS01036">
    <property type="entry name" value="HSP70_3"/>
    <property type="match status" value="1"/>
</dbReference>
<dbReference type="GO" id="GO:0051082">
    <property type="term" value="F:unfolded protein binding"/>
    <property type="evidence" value="ECO:0007669"/>
    <property type="project" value="InterPro"/>
</dbReference>
<dbReference type="Gene3D" id="2.60.34.10">
    <property type="entry name" value="Substrate Binding Domain Of DNAk, Chain A, domain 1"/>
    <property type="match status" value="1"/>
</dbReference>
<comment type="similarity">
    <text evidence="1 5 6">Belongs to the heat shock protein 70 family.</text>
</comment>
<dbReference type="Proteomes" id="UP000589516">
    <property type="component" value="Unassembled WGS sequence"/>
</dbReference>
<dbReference type="InterPro" id="IPR018181">
    <property type="entry name" value="Heat_shock_70_CS"/>
</dbReference>
<comment type="function">
    <text evidence="5">Acts as a chaperone.</text>
</comment>
<evidence type="ECO:0000256" key="7">
    <source>
        <dbReference type="SAM" id="MobiDB-lite"/>
    </source>
</evidence>
<evidence type="ECO:0000256" key="3">
    <source>
        <dbReference type="ARBA" id="ARBA00022840"/>
    </source>
</evidence>
<dbReference type="PRINTS" id="PR00301">
    <property type="entry name" value="HEATSHOCK70"/>
</dbReference>
<dbReference type="Gene3D" id="3.30.420.40">
    <property type="match status" value="2"/>
</dbReference>
<dbReference type="InterPro" id="IPR013126">
    <property type="entry name" value="Hsp_70_fam"/>
</dbReference>
<evidence type="ECO:0000256" key="5">
    <source>
        <dbReference type="HAMAP-Rule" id="MF_00332"/>
    </source>
</evidence>
<feature type="compositionally biased region" description="Acidic residues" evidence="7">
    <location>
        <begin position="600"/>
        <end position="617"/>
    </location>
</feature>
<dbReference type="EMBL" id="DUAV01000022">
    <property type="protein sequence ID" value="HIG63372.1"/>
    <property type="molecule type" value="Genomic_DNA"/>
</dbReference>
<dbReference type="InterPro" id="IPR043129">
    <property type="entry name" value="ATPase_NBD"/>
</dbReference>
<evidence type="ECO:0000256" key="4">
    <source>
        <dbReference type="ARBA" id="ARBA00023186"/>
    </source>
</evidence>
<comment type="caution">
    <text evidence="8">The sequence shown here is derived from an EMBL/GenBank/DDBJ whole genome shotgun (WGS) entry which is preliminary data.</text>
</comment>
<evidence type="ECO:0000313" key="8">
    <source>
        <dbReference type="EMBL" id="HIG63372.1"/>
    </source>
</evidence>
<reference evidence="9" key="1">
    <citation type="journal article" date="2019" name="bioRxiv">
        <title>Genome diversification in globally distributed novel marine Proteobacteria is linked to environmental adaptation.</title>
        <authorList>
            <person name="Zhou Z."/>
            <person name="Tran P.Q."/>
            <person name="Kieft K."/>
            <person name="Anantharaman K."/>
        </authorList>
    </citation>
    <scope>NUCLEOTIDE SEQUENCE [LARGE SCALE GENOMIC DNA]</scope>
</reference>
<dbReference type="HAMAP" id="MF_00332">
    <property type="entry name" value="DnaK"/>
    <property type="match status" value="1"/>
</dbReference>
<dbReference type="InterPro" id="IPR012725">
    <property type="entry name" value="Chaperone_DnaK"/>
</dbReference>
<keyword evidence="4 5" id="KW-0143">Chaperone</keyword>
<dbReference type="PROSITE" id="PS00297">
    <property type="entry name" value="HSP70_1"/>
    <property type="match status" value="1"/>
</dbReference>
<keyword evidence="2 5" id="KW-0547">Nucleotide-binding</keyword>
<dbReference type="FunFam" id="1.20.1270.10:FF:000001">
    <property type="entry name" value="Molecular chaperone DnaK"/>
    <property type="match status" value="1"/>
</dbReference>
<protein>
    <recommendedName>
        <fullName evidence="5">Chaperone protein DnaK</fullName>
    </recommendedName>
    <alternativeName>
        <fullName evidence="5">HSP70</fullName>
    </alternativeName>
    <alternativeName>
        <fullName evidence="5">Heat shock 70 kDa protein</fullName>
    </alternativeName>
    <alternativeName>
        <fullName evidence="5">Heat shock protein 70</fullName>
    </alternativeName>
</protein>
<dbReference type="SUPFAM" id="SSF53067">
    <property type="entry name" value="Actin-like ATPase domain"/>
    <property type="match status" value="2"/>
</dbReference>
<dbReference type="SUPFAM" id="SSF100920">
    <property type="entry name" value="Heat shock protein 70kD (HSP70), peptide-binding domain"/>
    <property type="match status" value="1"/>
</dbReference>
<dbReference type="GO" id="GO:0005524">
    <property type="term" value="F:ATP binding"/>
    <property type="evidence" value="ECO:0007669"/>
    <property type="project" value="UniProtKB-UniRule"/>
</dbReference>
<dbReference type="Pfam" id="PF00012">
    <property type="entry name" value="HSP70"/>
    <property type="match status" value="2"/>
</dbReference>
<dbReference type="Gene3D" id="3.90.640.10">
    <property type="entry name" value="Actin, Chain A, domain 4"/>
    <property type="match status" value="1"/>
</dbReference>
<gene>
    <name evidence="5 8" type="primary">dnaK</name>
    <name evidence="8" type="ORF">EYQ16_02495</name>
</gene>
<dbReference type="InterPro" id="IPR029047">
    <property type="entry name" value="HSP70_peptide-bd_sf"/>
</dbReference>
<dbReference type="NCBIfam" id="TIGR02350">
    <property type="entry name" value="prok_dnaK"/>
    <property type="match status" value="1"/>
</dbReference>
<feature type="compositionally biased region" description="Low complexity" evidence="7">
    <location>
        <begin position="583"/>
        <end position="599"/>
    </location>
</feature>
<dbReference type="InterPro" id="IPR029048">
    <property type="entry name" value="HSP70_C_sf"/>
</dbReference>
<dbReference type="PROSITE" id="PS00329">
    <property type="entry name" value="HSP70_2"/>
    <property type="match status" value="1"/>
</dbReference>
<dbReference type="Gene3D" id="1.20.1270.10">
    <property type="match status" value="1"/>
</dbReference>
<organism evidence="8 9">
    <name type="scientific">Marine Group III euryarchaeote</name>
    <dbReference type="NCBI Taxonomy" id="2173149"/>
    <lineage>
        <taxon>Archaea</taxon>
        <taxon>Methanobacteriati</taxon>
        <taxon>Thermoplasmatota</taxon>
        <taxon>Thermoplasmata</taxon>
        <taxon>Candidatus Thermoprofundales</taxon>
    </lineage>
</organism>